<dbReference type="InterPro" id="IPR052527">
    <property type="entry name" value="Metal_cation-efflux_comp"/>
</dbReference>
<feature type="transmembrane region" description="Helical" evidence="5">
    <location>
        <begin position="121"/>
        <end position="147"/>
    </location>
</feature>
<dbReference type="Pfam" id="PF04140">
    <property type="entry name" value="ICMT"/>
    <property type="match status" value="1"/>
</dbReference>
<name>W4QBT7_9BACI</name>
<feature type="transmembrane region" description="Helical" evidence="5">
    <location>
        <begin position="66"/>
        <end position="87"/>
    </location>
</feature>
<reference evidence="6" key="1">
    <citation type="journal article" date="2014" name="Genome Announc.">
        <title>Draft Genome Sequences of Three Alkaliphilic Bacillus Strains, Bacillus wakoensis JCM 9140T, Bacillus akibai JCM 9157T, and Bacillus hemicellulosilyticus JCM 9152T.</title>
        <authorList>
            <person name="Yuki M."/>
            <person name="Oshima K."/>
            <person name="Suda W."/>
            <person name="Oshida Y."/>
            <person name="Kitamura K."/>
            <person name="Iida T."/>
            <person name="Hattori M."/>
            <person name="Ohkuma M."/>
        </authorList>
    </citation>
    <scope>NUCLEOTIDE SEQUENCE [LARGE SCALE GENOMIC DNA]</scope>
    <source>
        <strain evidence="6">JCM 9152</strain>
    </source>
</reference>
<keyword evidence="3 5" id="KW-1133">Transmembrane helix</keyword>
<evidence type="ECO:0000256" key="2">
    <source>
        <dbReference type="ARBA" id="ARBA00022692"/>
    </source>
</evidence>
<dbReference type="GO" id="GO:0016020">
    <property type="term" value="C:membrane"/>
    <property type="evidence" value="ECO:0007669"/>
    <property type="project" value="UniProtKB-SubCell"/>
</dbReference>
<dbReference type="AlphaFoldDB" id="W4QBT7"/>
<dbReference type="Proteomes" id="UP000018895">
    <property type="component" value="Unassembled WGS sequence"/>
</dbReference>
<evidence type="ECO:0000313" key="7">
    <source>
        <dbReference type="Proteomes" id="UP000018895"/>
    </source>
</evidence>
<dbReference type="EMBL" id="BAUU01000005">
    <property type="protein sequence ID" value="GAE29475.1"/>
    <property type="molecule type" value="Genomic_DNA"/>
</dbReference>
<evidence type="ECO:0000256" key="3">
    <source>
        <dbReference type="ARBA" id="ARBA00022989"/>
    </source>
</evidence>
<dbReference type="GO" id="GO:0004671">
    <property type="term" value="F:protein C-terminal S-isoprenylcysteine carboxyl O-methyltransferase activity"/>
    <property type="evidence" value="ECO:0007669"/>
    <property type="project" value="InterPro"/>
</dbReference>
<evidence type="ECO:0000256" key="4">
    <source>
        <dbReference type="ARBA" id="ARBA00023136"/>
    </source>
</evidence>
<evidence type="ECO:0000256" key="5">
    <source>
        <dbReference type="SAM" id="Phobius"/>
    </source>
</evidence>
<evidence type="ECO:0000256" key="1">
    <source>
        <dbReference type="ARBA" id="ARBA00004141"/>
    </source>
</evidence>
<protein>
    <submittedName>
        <fullName evidence="6">Alkylpyrone O-methyltransferase</fullName>
    </submittedName>
</protein>
<sequence>MIVYIFIFFIIAQRVVEVIIAKNNERWMKEQGGYEVGRKHYIYIVIVHVMFFVSLLLEVTVRPPQFFVWSIIPFCFFIVAQLFRGWALSSLGRFWNTRIIVLPGAKVKVKGPYRFIRHPNYLIVITELLMLPLMFQAYVTAVVFTVLNGWVLSIRINEEEQALRDVTDYDVQFTHKKRFVPKTDK</sequence>
<dbReference type="STRING" id="1236971.JCM9152_835"/>
<dbReference type="OrthoDB" id="7203053at2"/>
<dbReference type="InterPro" id="IPR007269">
    <property type="entry name" value="ICMT_MeTrfase"/>
</dbReference>
<dbReference type="GO" id="GO:0032259">
    <property type="term" value="P:methylation"/>
    <property type="evidence" value="ECO:0007669"/>
    <property type="project" value="UniProtKB-KW"/>
</dbReference>
<gene>
    <name evidence="6" type="ORF">JCM9152_835</name>
</gene>
<dbReference type="PANTHER" id="PTHR43847:SF1">
    <property type="entry name" value="BLL3993 PROTEIN"/>
    <property type="match status" value="1"/>
</dbReference>
<comment type="subcellular location">
    <subcellularLocation>
        <location evidence="1">Membrane</location>
        <topology evidence="1">Multi-pass membrane protein</topology>
    </subcellularLocation>
</comment>
<keyword evidence="7" id="KW-1185">Reference proteome</keyword>
<comment type="caution">
    <text evidence="6">The sequence shown here is derived from an EMBL/GenBank/DDBJ whole genome shotgun (WGS) entry which is preliminary data.</text>
</comment>
<keyword evidence="6" id="KW-0808">Transferase</keyword>
<feature type="transmembrane region" description="Helical" evidence="5">
    <location>
        <begin position="41"/>
        <end position="59"/>
    </location>
</feature>
<proteinExistence type="predicted"/>
<dbReference type="Gene3D" id="1.20.120.1630">
    <property type="match status" value="1"/>
</dbReference>
<dbReference type="PANTHER" id="PTHR43847">
    <property type="entry name" value="BLL3993 PROTEIN"/>
    <property type="match status" value="1"/>
</dbReference>
<evidence type="ECO:0000313" key="6">
    <source>
        <dbReference type="EMBL" id="GAE29475.1"/>
    </source>
</evidence>
<organism evidence="6 7">
    <name type="scientific">Halalkalibacter hemicellulosilyticusJCM 9152</name>
    <dbReference type="NCBI Taxonomy" id="1236971"/>
    <lineage>
        <taxon>Bacteria</taxon>
        <taxon>Bacillati</taxon>
        <taxon>Bacillota</taxon>
        <taxon>Bacilli</taxon>
        <taxon>Bacillales</taxon>
        <taxon>Bacillaceae</taxon>
        <taxon>Halalkalibacter</taxon>
    </lineage>
</organism>
<accession>W4QBT7</accession>
<dbReference type="RefSeq" id="WP_035341153.1">
    <property type="nucleotide sequence ID" value="NZ_BAUU01000005.1"/>
</dbReference>
<keyword evidence="6" id="KW-0489">Methyltransferase</keyword>
<keyword evidence="4 5" id="KW-0472">Membrane</keyword>
<keyword evidence="2 5" id="KW-0812">Transmembrane</keyword>